<reference evidence="3" key="1">
    <citation type="submission" date="2025-08" db="UniProtKB">
        <authorList>
            <consortium name="RefSeq"/>
        </authorList>
    </citation>
    <scope>IDENTIFICATION</scope>
    <source>
        <tissue evidence="3">Muscle</tissue>
    </source>
</reference>
<comment type="similarity">
    <text evidence="1">Belongs to the gemin-2 family.</text>
</comment>
<protein>
    <submittedName>
        <fullName evidence="3">Gem-associated protein 2-like</fullName>
    </submittedName>
</protein>
<dbReference type="GeneID" id="106476739"/>
<evidence type="ECO:0000313" key="3">
    <source>
        <dbReference type="RefSeq" id="XP_013792825.1"/>
    </source>
</evidence>
<dbReference type="InterPro" id="IPR035426">
    <property type="entry name" value="Gemin2/Brr1"/>
</dbReference>
<dbReference type="RefSeq" id="XP_013792825.1">
    <property type="nucleotide sequence ID" value="XM_013937371.2"/>
</dbReference>
<accession>A0ABM1C203</accession>
<gene>
    <name evidence="3" type="primary">LOC106476739</name>
</gene>
<evidence type="ECO:0000313" key="2">
    <source>
        <dbReference type="Proteomes" id="UP000694941"/>
    </source>
</evidence>
<dbReference type="Pfam" id="PF04938">
    <property type="entry name" value="SIP1"/>
    <property type="match status" value="1"/>
</dbReference>
<organism evidence="2 3">
    <name type="scientific">Limulus polyphemus</name>
    <name type="common">Atlantic horseshoe crab</name>
    <dbReference type="NCBI Taxonomy" id="6850"/>
    <lineage>
        <taxon>Eukaryota</taxon>
        <taxon>Metazoa</taxon>
        <taxon>Ecdysozoa</taxon>
        <taxon>Arthropoda</taxon>
        <taxon>Chelicerata</taxon>
        <taxon>Merostomata</taxon>
        <taxon>Xiphosura</taxon>
        <taxon>Limulidae</taxon>
        <taxon>Limulus</taxon>
    </lineage>
</organism>
<dbReference type="PANTHER" id="PTHR12794">
    <property type="entry name" value="GEMIN2"/>
    <property type="match status" value="1"/>
</dbReference>
<dbReference type="Gene3D" id="1.20.58.1070">
    <property type="match status" value="1"/>
</dbReference>
<evidence type="ECO:0000256" key="1">
    <source>
        <dbReference type="ARBA" id="ARBA00025758"/>
    </source>
</evidence>
<sequence>MIQQIINYHINWLEVTGFTAQQGRWFYALLSCLEKPLTPEACSSLRSLARACANLRASLETKEDPRLIPLNLLICLVARYFDQGDLADKT</sequence>
<proteinExistence type="inferred from homology"/>
<name>A0ABM1C203_LIMPO</name>
<dbReference type="PANTHER" id="PTHR12794:SF0">
    <property type="entry name" value="GEM-ASSOCIATED PROTEIN 2"/>
    <property type="match status" value="1"/>
</dbReference>
<dbReference type="Proteomes" id="UP000694941">
    <property type="component" value="Unplaced"/>
</dbReference>
<keyword evidence="2" id="KW-1185">Reference proteome</keyword>